<evidence type="ECO:0000313" key="2">
    <source>
        <dbReference type="Proteomes" id="UP000289738"/>
    </source>
</evidence>
<organism evidence="1 2">
    <name type="scientific">Arachis hypogaea</name>
    <name type="common">Peanut</name>
    <dbReference type="NCBI Taxonomy" id="3818"/>
    <lineage>
        <taxon>Eukaryota</taxon>
        <taxon>Viridiplantae</taxon>
        <taxon>Streptophyta</taxon>
        <taxon>Embryophyta</taxon>
        <taxon>Tracheophyta</taxon>
        <taxon>Spermatophyta</taxon>
        <taxon>Magnoliopsida</taxon>
        <taxon>eudicotyledons</taxon>
        <taxon>Gunneridae</taxon>
        <taxon>Pentapetalae</taxon>
        <taxon>rosids</taxon>
        <taxon>fabids</taxon>
        <taxon>Fabales</taxon>
        <taxon>Fabaceae</taxon>
        <taxon>Papilionoideae</taxon>
        <taxon>50 kb inversion clade</taxon>
        <taxon>dalbergioids sensu lato</taxon>
        <taxon>Dalbergieae</taxon>
        <taxon>Pterocarpus clade</taxon>
        <taxon>Arachis</taxon>
    </lineage>
</organism>
<keyword evidence="2" id="KW-1185">Reference proteome</keyword>
<comment type="caution">
    <text evidence="1">The sequence shown here is derived from an EMBL/GenBank/DDBJ whole genome shotgun (WGS) entry which is preliminary data.</text>
</comment>
<accession>A0A445ABL4</accession>
<gene>
    <name evidence="1" type="ORF">Ahy_B02g057344</name>
</gene>
<evidence type="ECO:0000313" key="1">
    <source>
        <dbReference type="EMBL" id="RYR23847.1"/>
    </source>
</evidence>
<protein>
    <submittedName>
        <fullName evidence="1">Uncharacterized protein</fullName>
    </submittedName>
</protein>
<proteinExistence type="predicted"/>
<dbReference type="Proteomes" id="UP000289738">
    <property type="component" value="Chromosome B02"/>
</dbReference>
<dbReference type="EMBL" id="SDMP01000012">
    <property type="protein sequence ID" value="RYR23847.1"/>
    <property type="molecule type" value="Genomic_DNA"/>
</dbReference>
<dbReference type="AlphaFoldDB" id="A0A445ABL4"/>
<sequence length="95" mass="11128">MASRGESLKLEGEGKELEGFEGIRGSFLKREREGVVDMGDEEGQGYHPLWIHPFRHHHRHELQTKTLTLSAFQLYLILHLSELNQINQAFLFFFF</sequence>
<name>A0A445ABL4_ARAHY</name>
<reference evidence="1 2" key="1">
    <citation type="submission" date="2019-01" db="EMBL/GenBank/DDBJ databases">
        <title>Sequencing of cultivated peanut Arachis hypogaea provides insights into genome evolution and oil improvement.</title>
        <authorList>
            <person name="Chen X."/>
        </authorList>
    </citation>
    <scope>NUCLEOTIDE SEQUENCE [LARGE SCALE GENOMIC DNA]</scope>
    <source>
        <strain evidence="2">cv. Fuhuasheng</strain>
        <tissue evidence="1">Leaves</tissue>
    </source>
</reference>